<feature type="non-terminal residue" evidence="1">
    <location>
        <position position="1"/>
    </location>
</feature>
<accession>A0A3B1C408</accession>
<protein>
    <submittedName>
        <fullName evidence="1">Uncharacterized protein</fullName>
    </submittedName>
</protein>
<name>A0A3B1C408_9ZZZZ</name>
<reference evidence="1" key="1">
    <citation type="submission" date="2018-06" db="EMBL/GenBank/DDBJ databases">
        <authorList>
            <person name="Zhirakovskaya E."/>
        </authorList>
    </citation>
    <scope>NUCLEOTIDE SEQUENCE</scope>
</reference>
<evidence type="ECO:0000313" key="1">
    <source>
        <dbReference type="EMBL" id="VAX18568.1"/>
    </source>
</evidence>
<gene>
    <name evidence="1" type="ORF">MNBD_IGNAVI01-3219</name>
</gene>
<dbReference type="EMBL" id="UOGD01000106">
    <property type="protein sequence ID" value="VAX18568.1"/>
    <property type="molecule type" value="Genomic_DNA"/>
</dbReference>
<proteinExistence type="predicted"/>
<dbReference type="AlphaFoldDB" id="A0A3B1C408"/>
<organism evidence="1">
    <name type="scientific">hydrothermal vent metagenome</name>
    <dbReference type="NCBI Taxonomy" id="652676"/>
    <lineage>
        <taxon>unclassified sequences</taxon>
        <taxon>metagenomes</taxon>
        <taxon>ecological metagenomes</taxon>
    </lineage>
</organism>
<sequence length="168" mass="19428">FDLLLRNVTTVNDGKEYLIDIGINQNEEGTSNNRDFYFDGVIEDVGDLSTFYGYDEIDCKGMKLEQAKIYPETFASINELKKIDIQKKILANGYSFVKVDSTITEDKFTLLPINIIKRNSDIKMEFKLDEPANFILTENDELIFTCVNGFLYDVRSQKNYIKNGRIFK</sequence>